<evidence type="ECO:0008006" key="3">
    <source>
        <dbReference type="Google" id="ProtNLM"/>
    </source>
</evidence>
<name>A0ABQ3Z0R8_9ACTN</name>
<keyword evidence="2" id="KW-1185">Reference proteome</keyword>
<dbReference type="RefSeq" id="WP_203729310.1">
    <property type="nucleotide sequence ID" value="NZ_BAAATX010000006.1"/>
</dbReference>
<proteinExistence type="predicted"/>
<sequence>MSQPSTHRRTGTPTAAAPAPQWQLWSAAWTRHVILLTGRTDLHVHVATGAGGGAPECFYPDLRRIEIDARYIADDPTITDPRKAGHKKIVPTGYGLLVHGAAHAAHSQWENPPGTAPILAEVAAMLEESRAEGRQRGRRRTDRRWLRHMINAVVHPGTASADDPWHAGVLAALLLARVDARILTSQDVRTVRAAVTAVLGRPRLRRLREVWKQAHTVDDTDAATMIDLADRWCRILGIDPNQQQHPPDADPGQFPGRLDQALTDFLAASHGLTHADYQAQLTRHRHSPPGNWPHTDPTTDQQAAARLLAERIHRARTHNPEPGTRPSPLPPGRLRTRHAIAAEAQIAAGQVPTAQPWQHRTQTPPPKPTLHLAVLVDLSGSMYPYAEELSSAAWIFAHAARRRHAVTTTIGFGDHTTLLVPPNTRPGQVLHMQAGGGTSTFGEAVKLADKLLDLRHGRALRLLAVVSDGLLDDIPSGQNLITTLHWAGCAVLWLHPAGLQSHTFRHTTTITVADPVDAVARIADAAVAALEHA</sequence>
<reference evidence="1 2" key="1">
    <citation type="submission" date="2021-01" db="EMBL/GenBank/DDBJ databases">
        <title>Whole genome shotgun sequence of Actinoplanes durhamensis NBRC 14914.</title>
        <authorList>
            <person name="Komaki H."/>
            <person name="Tamura T."/>
        </authorList>
    </citation>
    <scope>NUCLEOTIDE SEQUENCE [LARGE SCALE GENOMIC DNA]</scope>
    <source>
        <strain evidence="1 2">NBRC 14914</strain>
    </source>
</reference>
<dbReference type="Proteomes" id="UP000637628">
    <property type="component" value="Unassembled WGS sequence"/>
</dbReference>
<dbReference type="InterPro" id="IPR036465">
    <property type="entry name" value="vWFA_dom_sf"/>
</dbReference>
<dbReference type="SUPFAM" id="SSF53300">
    <property type="entry name" value="vWA-like"/>
    <property type="match status" value="1"/>
</dbReference>
<dbReference type="InterPro" id="IPR008912">
    <property type="entry name" value="Uncharacterised_CoxE"/>
</dbReference>
<evidence type="ECO:0000313" key="2">
    <source>
        <dbReference type="Proteomes" id="UP000637628"/>
    </source>
</evidence>
<accession>A0ABQ3Z0R8</accession>
<dbReference type="Pfam" id="PF05762">
    <property type="entry name" value="VWA_CoxE"/>
    <property type="match status" value="1"/>
</dbReference>
<dbReference type="EMBL" id="BOML01000038">
    <property type="protein sequence ID" value="GIE03427.1"/>
    <property type="molecule type" value="Genomic_DNA"/>
</dbReference>
<comment type="caution">
    <text evidence="1">The sequence shown here is derived from an EMBL/GenBank/DDBJ whole genome shotgun (WGS) entry which is preliminary data.</text>
</comment>
<evidence type="ECO:0000313" key="1">
    <source>
        <dbReference type="EMBL" id="GIE03427.1"/>
    </source>
</evidence>
<dbReference type="CDD" id="cd00198">
    <property type="entry name" value="vWFA"/>
    <property type="match status" value="1"/>
</dbReference>
<organism evidence="1 2">
    <name type="scientific">Paractinoplanes durhamensis</name>
    <dbReference type="NCBI Taxonomy" id="113563"/>
    <lineage>
        <taxon>Bacteria</taxon>
        <taxon>Bacillati</taxon>
        <taxon>Actinomycetota</taxon>
        <taxon>Actinomycetes</taxon>
        <taxon>Micromonosporales</taxon>
        <taxon>Micromonosporaceae</taxon>
        <taxon>Paractinoplanes</taxon>
    </lineage>
</organism>
<gene>
    <name evidence="1" type="ORF">Adu01nite_47770</name>
</gene>
<protein>
    <recommendedName>
        <fullName evidence="3">VWA domain-containing protein</fullName>
    </recommendedName>
</protein>